<feature type="binding site" evidence="4">
    <location>
        <position position="213"/>
    </location>
    <ligand>
        <name>pyruvate</name>
        <dbReference type="ChEBI" id="CHEBI:15361"/>
    </ligand>
</feature>
<dbReference type="SMART" id="SM01130">
    <property type="entry name" value="DHDPS"/>
    <property type="match status" value="1"/>
</dbReference>
<keyword evidence="6" id="KW-1185">Reference proteome</keyword>
<protein>
    <submittedName>
        <fullName evidence="5">Dihydrodipicolinate synthase family protein</fullName>
    </submittedName>
</protein>
<dbReference type="InterPro" id="IPR013785">
    <property type="entry name" value="Aldolase_TIM"/>
</dbReference>
<dbReference type="AlphaFoldDB" id="A0A4Q9HWM9"/>
<dbReference type="Gene3D" id="3.20.20.70">
    <property type="entry name" value="Aldolase class I"/>
    <property type="match status" value="1"/>
</dbReference>
<evidence type="ECO:0000313" key="6">
    <source>
        <dbReference type="Proteomes" id="UP000292452"/>
    </source>
</evidence>
<dbReference type="CDD" id="cd00408">
    <property type="entry name" value="DHDPS-like"/>
    <property type="match status" value="1"/>
</dbReference>
<evidence type="ECO:0000256" key="1">
    <source>
        <dbReference type="ARBA" id="ARBA00007592"/>
    </source>
</evidence>
<proteinExistence type="inferred from homology"/>
<dbReference type="Pfam" id="PF00701">
    <property type="entry name" value="DHDPS"/>
    <property type="match status" value="1"/>
</dbReference>
<evidence type="ECO:0000256" key="3">
    <source>
        <dbReference type="PIRNR" id="PIRNR001365"/>
    </source>
</evidence>
<dbReference type="InterPro" id="IPR002220">
    <property type="entry name" value="DapA-like"/>
</dbReference>
<keyword evidence="2 3" id="KW-0456">Lyase</keyword>
<dbReference type="PANTHER" id="PTHR12128">
    <property type="entry name" value="DIHYDRODIPICOLINATE SYNTHASE"/>
    <property type="match status" value="1"/>
</dbReference>
<organism evidence="5 6">
    <name type="scientific">Streptomyces kasugaensis</name>
    <dbReference type="NCBI Taxonomy" id="1946"/>
    <lineage>
        <taxon>Bacteria</taxon>
        <taxon>Bacillati</taxon>
        <taxon>Actinomycetota</taxon>
        <taxon>Actinomycetes</taxon>
        <taxon>Kitasatosporales</taxon>
        <taxon>Streptomycetaceae</taxon>
        <taxon>Streptomyces</taxon>
    </lineage>
</organism>
<accession>A0A4Q9HWM9</accession>
<evidence type="ECO:0000256" key="4">
    <source>
        <dbReference type="PIRSR" id="PIRSR001365-2"/>
    </source>
</evidence>
<comment type="caution">
    <text evidence="5">The sequence shown here is derived from an EMBL/GenBank/DDBJ whole genome shotgun (WGS) entry which is preliminary data.</text>
</comment>
<dbReference type="PANTHER" id="PTHR12128:SF66">
    <property type="entry name" value="4-HYDROXY-2-OXOGLUTARATE ALDOLASE, MITOCHONDRIAL"/>
    <property type="match status" value="1"/>
</dbReference>
<sequence length="309" mass="34200">MSLPTAKDVKGVLPVVLMPYTDSRELHEDDFRRQADHMFQAGCDGFVVGQVSEVLRLTHTERLRVAELCAKSADGRGVSVMSTGAETAEAAVEYSRHAQDVGVDALLVMHPATIGLGEDEMVGYYSRVIESVDIPVIVHHAKSLAKQPLTIGAQARLLETYGEERVMFKPEAQPTPPRVSQLRDATGGRARVFEGDGGMMLLDCHGRGLTGTIPATEIAEIVVTLWRLLEAGDRANAERLGHPLSYLMCHMMNSTDYYLSIAKRFLKERGLITTTYVRGPSRHVLDDESWTEVNRTYQHLLTLAKELAR</sequence>
<dbReference type="Proteomes" id="UP000292452">
    <property type="component" value="Unassembled WGS sequence"/>
</dbReference>
<dbReference type="SUPFAM" id="SSF51569">
    <property type="entry name" value="Aldolase"/>
    <property type="match status" value="1"/>
</dbReference>
<evidence type="ECO:0000256" key="2">
    <source>
        <dbReference type="ARBA" id="ARBA00023239"/>
    </source>
</evidence>
<comment type="similarity">
    <text evidence="1 3">Belongs to the DapA family.</text>
</comment>
<dbReference type="EMBL" id="SIXH01000083">
    <property type="protein sequence ID" value="TBO59385.1"/>
    <property type="molecule type" value="Genomic_DNA"/>
</dbReference>
<gene>
    <name evidence="5" type="ORF">EYS09_12320</name>
</gene>
<name>A0A4Q9HWM9_STRKA</name>
<reference evidence="5 6" key="1">
    <citation type="submission" date="2019-02" db="EMBL/GenBank/DDBJ databases">
        <title>Draft Genome Sequence of Streptomyces sp. AM-2504, identified by 16S rRNA comparative analysis as a Streptomyces Kasugaensis strain.</title>
        <authorList>
            <person name="Napolioni V."/>
            <person name="Giuliodori A.M."/>
            <person name="Spurio R."/>
            <person name="Fabbretti A."/>
        </authorList>
    </citation>
    <scope>NUCLEOTIDE SEQUENCE [LARGE SCALE GENOMIC DNA]</scope>
    <source>
        <strain evidence="5 6">AM-2504</strain>
    </source>
</reference>
<dbReference type="PIRSF" id="PIRSF001365">
    <property type="entry name" value="DHDPS"/>
    <property type="match status" value="1"/>
</dbReference>
<dbReference type="RefSeq" id="WP_131123236.1">
    <property type="nucleotide sequence ID" value="NZ_SIXH01000083.1"/>
</dbReference>
<evidence type="ECO:0000313" key="5">
    <source>
        <dbReference type="EMBL" id="TBO59385.1"/>
    </source>
</evidence>
<dbReference type="GO" id="GO:0008840">
    <property type="term" value="F:4-hydroxy-tetrahydrodipicolinate synthase activity"/>
    <property type="evidence" value="ECO:0007669"/>
    <property type="project" value="TreeGrafter"/>
</dbReference>